<name>A0A1I8NR85_STOCA</name>
<dbReference type="OrthoDB" id="7934209at2759"/>
<dbReference type="VEuPathDB" id="VectorBase:SCAU001333"/>
<sequence>MDNNNQILVDTEPETSLEHDGEEGILAITRNATKSLYNITFENFDQHESVEFKNYESRLQKEIKDWKSLFQTAYNDLKKSEQKHPIIDKSILPQEKREYLEKAPCLQSFIRESLAFRRQAYEFLEIEYAEAMELAAYLEEECEHRLLQVKTEILTENLASYSRRSSSG</sequence>
<organism evidence="1 2">
    <name type="scientific">Stomoxys calcitrans</name>
    <name type="common">Stable fly</name>
    <name type="synonym">Conops calcitrans</name>
    <dbReference type="NCBI Taxonomy" id="35570"/>
    <lineage>
        <taxon>Eukaryota</taxon>
        <taxon>Metazoa</taxon>
        <taxon>Ecdysozoa</taxon>
        <taxon>Arthropoda</taxon>
        <taxon>Hexapoda</taxon>
        <taxon>Insecta</taxon>
        <taxon>Pterygota</taxon>
        <taxon>Neoptera</taxon>
        <taxon>Endopterygota</taxon>
        <taxon>Diptera</taxon>
        <taxon>Brachycera</taxon>
        <taxon>Muscomorpha</taxon>
        <taxon>Muscoidea</taxon>
        <taxon>Muscidae</taxon>
        <taxon>Stomoxys</taxon>
    </lineage>
</organism>
<accession>A0A1I8NR85</accession>
<dbReference type="Proteomes" id="UP000095300">
    <property type="component" value="Unassembled WGS sequence"/>
</dbReference>
<dbReference type="KEGG" id="scac:106080872"/>
<proteinExistence type="predicted"/>
<evidence type="ECO:0000313" key="2">
    <source>
        <dbReference type="Proteomes" id="UP000095300"/>
    </source>
</evidence>
<keyword evidence="2" id="KW-1185">Reference proteome</keyword>
<evidence type="ECO:0000313" key="1">
    <source>
        <dbReference type="EnsemblMetazoa" id="SCAU001333-PA"/>
    </source>
</evidence>
<dbReference type="EnsemblMetazoa" id="SCAU001333-RA">
    <property type="protein sequence ID" value="SCAU001333-PA"/>
    <property type="gene ID" value="SCAU001333"/>
</dbReference>
<dbReference type="AlphaFoldDB" id="A0A1I8NR85"/>
<dbReference type="STRING" id="35570.A0A1I8NR85"/>
<protein>
    <submittedName>
        <fullName evidence="1">Uncharacterized protein</fullName>
    </submittedName>
</protein>
<gene>
    <name evidence="1" type="primary">106080872</name>
</gene>
<reference evidence="1" key="1">
    <citation type="submission" date="2020-05" db="UniProtKB">
        <authorList>
            <consortium name="EnsemblMetazoa"/>
        </authorList>
    </citation>
    <scope>IDENTIFICATION</scope>
    <source>
        <strain evidence="1">USDA</strain>
    </source>
</reference>